<dbReference type="Proteomes" id="UP001634747">
    <property type="component" value="Unassembled WGS sequence"/>
</dbReference>
<organism evidence="2 3">
    <name type="scientific">Terriglobus aquaticus</name>
    <dbReference type="NCBI Taxonomy" id="940139"/>
    <lineage>
        <taxon>Bacteria</taxon>
        <taxon>Pseudomonadati</taxon>
        <taxon>Acidobacteriota</taxon>
        <taxon>Terriglobia</taxon>
        <taxon>Terriglobales</taxon>
        <taxon>Acidobacteriaceae</taxon>
        <taxon>Terriglobus</taxon>
    </lineage>
</organism>
<accession>A0ABW9KK30</accession>
<gene>
    <name evidence="2" type="ORF">ACK2TP_10250</name>
</gene>
<sequence length="336" mass="36136">MRMWKQIGAVWLLGTAANVWAQQCTTQARMQPADRTALVQSATAIASEIQANQVDAVRQGTVPEIAQNFGGIANAIATVSPHLTGATFTPSTVWILDARGSAGSTKPVDTQFFCNLNGGSQSAVFTFQALPPGRYGLVILDAPKAQPPYGLALLLREESAGTWKLGGFFPRPTTAAGHDGVWYWKTARADAQRRQSWNAWLNYSEAERLLRPAAFVSSSHLDQLEEEQSKAAPTALSGGIGPSTPLVIKAKDGTEYRVTALAPDDTLGKERIDVAMHFVAEPIADPAAARARNQRAAEALLSAYPELRESVHGVWIYAEPENGAPFASEEPVSNLR</sequence>
<proteinExistence type="predicted"/>
<name>A0ABW9KK30_9BACT</name>
<feature type="signal peptide" evidence="1">
    <location>
        <begin position="1"/>
        <end position="21"/>
    </location>
</feature>
<comment type="caution">
    <text evidence="2">The sequence shown here is derived from an EMBL/GenBank/DDBJ whole genome shotgun (WGS) entry which is preliminary data.</text>
</comment>
<evidence type="ECO:0000313" key="3">
    <source>
        <dbReference type="Proteomes" id="UP001634747"/>
    </source>
</evidence>
<dbReference type="RefSeq" id="WP_263412365.1">
    <property type="nucleotide sequence ID" value="NZ_BAABBH010000001.1"/>
</dbReference>
<evidence type="ECO:0000313" key="2">
    <source>
        <dbReference type="EMBL" id="MFN2976145.1"/>
    </source>
</evidence>
<dbReference type="EMBL" id="JBJYXY010000001">
    <property type="protein sequence ID" value="MFN2976145.1"/>
    <property type="molecule type" value="Genomic_DNA"/>
</dbReference>
<protein>
    <submittedName>
        <fullName evidence="2">Uncharacterized protein</fullName>
    </submittedName>
</protein>
<keyword evidence="3" id="KW-1185">Reference proteome</keyword>
<evidence type="ECO:0000256" key="1">
    <source>
        <dbReference type="SAM" id="SignalP"/>
    </source>
</evidence>
<feature type="chain" id="PRO_5045184739" evidence="1">
    <location>
        <begin position="22"/>
        <end position="336"/>
    </location>
</feature>
<keyword evidence="1" id="KW-0732">Signal</keyword>
<reference evidence="2 3" key="1">
    <citation type="submission" date="2024-12" db="EMBL/GenBank/DDBJ databases">
        <authorList>
            <person name="Lee Y."/>
        </authorList>
    </citation>
    <scope>NUCLEOTIDE SEQUENCE [LARGE SCALE GENOMIC DNA]</scope>
    <source>
        <strain evidence="2 3">03SUJ4</strain>
    </source>
</reference>